<feature type="region of interest" description="Disordered" evidence="1">
    <location>
        <begin position="80"/>
        <end position="121"/>
    </location>
</feature>
<feature type="region of interest" description="Disordered" evidence="1">
    <location>
        <begin position="1"/>
        <end position="37"/>
    </location>
</feature>
<accession>A0AAT9HJ71</accession>
<reference evidence="2" key="2">
    <citation type="submission" date="2024-07" db="EMBL/GenBank/DDBJ databases">
        <title>Streptomyces haneummycinica sp. nov., a new antibiotic-producing actinobacterium isolated from marine sediment.</title>
        <authorList>
            <person name="Uemura M."/>
            <person name="Hamada M."/>
            <person name="Hirano S."/>
            <person name="Kobayashi K."/>
            <person name="Ohshiro T."/>
            <person name="Kobayashi T."/>
            <person name="Terahara T."/>
        </authorList>
    </citation>
    <scope>NUCLEOTIDE SEQUENCE</scope>
    <source>
        <strain evidence="2">KM77-8</strain>
    </source>
</reference>
<evidence type="ECO:0000256" key="1">
    <source>
        <dbReference type="SAM" id="MobiDB-lite"/>
    </source>
</evidence>
<sequence>MAGVAGVRSDPRVLGQLGERHLGGVGQPVGDRDDGVEGLGVQRYVGQSRIVGGRRPAVLDRHGDVDLPVQQHRQTGVALGVLDPDTDTGCRRGEPGHGGRDDLGDAGGERGHRDRAGLPDP</sequence>
<dbReference type="AlphaFoldDB" id="A0AAT9HJ71"/>
<proteinExistence type="predicted"/>
<dbReference type="EMBL" id="AP035768">
    <property type="protein sequence ID" value="BFO17470.1"/>
    <property type="molecule type" value="Genomic_DNA"/>
</dbReference>
<protein>
    <submittedName>
        <fullName evidence="2">Uncharacterized protein</fullName>
    </submittedName>
</protein>
<evidence type="ECO:0000313" key="2">
    <source>
        <dbReference type="EMBL" id="BFO17470.1"/>
    </source>
</evidence>
<name>A0AAT9HJ71_9ACTN</name>
<gene>
    <name evidence="2" type="ORF">SHKM778_38580</name>
</gene>
<reference evidence="2" key="1">
    <citation type="submission" date="2024-06" db="EMBL/GenBank/DDBJ databases">
        <authorList>
            <consortium name="consrtm"/>
            <person name="Uemura M."/>
            <person name="Terahara T."/>
        </authorList>
    </citation>
    <scope>NUCLEOTIDE SEQUENCE</scope>
    <source>
        <strain evidence="2">KM77-8</strain>
    </source>
</reference>
<feature type="compositionally biased region" description="Basic and acidic residues" evidence="1">
    <location>
        <begin position="88"/>
        <end position="121"/>
    </location>
</feature>
<organism evidence="2">
    <name type="scientific">Streptomyces haneummycinicus</name>
    <dbReference type="NCBI Taxonomy" id="3074435"/>
    <lineage>
        <taxon>Bacteria</taxon>
        <taxon>Bacillati</taxon>
        <taxon>Actinomycetota</taxon>
        <taxon>Actinomycetes</taxon>
        <taxon>Kitasatosporales</taxon>
        <taxon>Streptomycetaceae</taxon>
        <taxon>Streptomyces</taxon>
    </lineage>
</organism>